<feature type="region of interest" description="Disordered" evidence="3">
    <location>
        <begin position="494"/>
        <end position="537"/>
    </location>
</feature>
<keyword evidence="1" id="KW-0433">Leucine-rich repeat</keyword>
<feature type="region of interest" description="Disordered" evidence="3">
    <location>
        <begin position="734"/>
        <end position="756"/>
    </location>
</feature>
<feature type="compositionally biased region" description="Polar residues" evidence="3">
    <location>
        <begin position="831"/>
        <end position="843"/>
    </location>
</feature>
<feature type="region of interest" description="Disordered" evidence="3">
    <location>
        <begin position="986"/>
        <end position="1024"/>
    </location>
</feature>
<evidence type="ECO:0000313" key="4">
    <source>
        <dbReference type="EMBL" id="KFG52407.1"/>
    </source>
</evidence>
<comment type="caution">
    <text evidence="4">The sequence shown here is derived from an EMBL/GenBank/DDBJ whole genome shotgun (WGS) entry which is preliminary data.</text>
</comment>
<sequence>MACLRASSCEVCSSAAGFRQQGDGMSVPCGGNRHPPEVFDLRTDESSQESLSSTAATPEIYELEWHHRDSGNGVVSAAAEQKGVSVVVKLPVVSQNAEIEENLLQSQVTSSLLRSINMLTTDTVSLDAFLEFPQAFRNMVNLTIIQYEGLQLEPHRLDSLGYLPSLKQLHLKNCGLQNLDFLIAFVGGAPLEDIDVACNAISALPPRTAFTQVNHPHRLKQSQSQVTATKCPQKQSGAFPLSLRTLDLSGNAIEDVSSLEALAAFPSLEVLRLFGNKLNKDLAFNTSFISLLMSCPLLQHSVCDGLTYVSCPDTNQPFLTRNNAHFCKDSKSPRYKAGVGLPNEHSATLENAACDKERKDEQEPAADIPCDAITASGAQKISTGTDAQGNSKSHLVKNEHPECDAHAVAQRRIVTHQPEQRDTRTCFGLGLDSRLDTRELDSSAQHEQLLRRSSTAGQLSVAITSEMCDCPQADLEIIKKSKFDRGQHFRNSIVESGSSEAKRRSVSEGSRNLPPSQDVDQHRTRMSTRSAVERRPCRWPPPVSTSSFLRFFEEKERMAYVLRSDIPALLGMYHNSKVTEATLRSQQRQCYLATQQKDIQANAHFNRCKEHLARLQRARRAFISGLYRLSQTPGAANLYERTATAIAQLESLRQSLPAVSIPGATEHTILILQALLRLWQLEQLLISRFLTEAQQYLRCLAHLTKGHRELRSFDAACSATVAVQEYIQALLPRQGGSTSSWTAGSSRNHQTEDAQPCKTTCVGRVETEGEGVAPVDYTFQPGPSWPENETKHGSPCSSSVSASDATEAVRQTSFRRSGSAVAYGGSRVPCSWTSQQRGSSYSGRTSFRLHVDSGGEHCFKDSHPQTETAKCLHLQGTMEMGASEARPQPASSPDTQHPTPTSPMRCVGETEQPFLRGGAHRRTNMLMSTRSSSGIIGNGVPICAENLTEENVTTDPPLAVFAAITGSRSISLPVAVTLSSEDEGVTLAHDTDTGGSCRDNSRRHTSQSRSTQRKMHFKLPGPSC</sequence>
<feature type="compositionally biased region" description="Basic residues" evidence="3">
    <location>
        <begin position="1001"/>
        <end position="1017"/>
    </location>
</feature>
<feature type="region of interest" description="Disordered" evidence="3">
    <location>
        <begin position="774"/>
        <end position="843"/>
    </location>
</feature>
<gene>
    <name evidence="4" type="ORF">TGP89_269270</name>
</gene>
<proteinExistence type="predicted"/>
<evidence type="ECO:0000313" key="5">
    <source>
        <dbReference type="Proteomes" id="UP000028828"/>
    </source>
</evidence>
<reference evidence="4 5" key="1">
    <citation type="submission" date="2014-03" db="EMBL/GenBank/DDBJ databases">
        <authorList>
            <person name="Sibley D."/>
            <person name="Venepally P."/>
            <person name="Karamycheva S."/>
            <person name="Hadjithomas M."/>
            <person name="Khan A."/>
            <person name="Brunk B."/>
            <person name="Roos D."/>
            <person name="Caler E."/>
            <person name="Lorenzi H."/>
        </authorList>
    </citation>
    <scope>NUCLEOTIDE SEQUENCE [LARGE SCALE GENOMIC DNA]</scope>
    <source>
        <strain evidence="5">p89</strain>
    </source>
</reference>
<dbReference type="EMBL" id="AEYI02000022">
    <property type="protein sequence ID" value="KFG52407.1"/>
    <property type="molecule type" value="Genomic_DNA"/>
</dbReference>
<name>A0A086L6Y9_TOXGO</name>
<evidence type="ECO:0000256" key="3">
    <source>
        <dbReference type="SAM" id="MobiDB-lite"/>
    </source>
</evidence>
<feature type="compositionally biased region" description="Polar residues" evidence="3">
    <location>
        <begin position="889"/>
        <end position="899"/>
    </location>
</feature>
<feature type="compositionally biased region" description="Low complexity" evidence="3">
    <location>
        <begin position="735"/>
        <end position="746"/>
    </location>
</feature>
<evidence type="ECO:0000256" key="1">
    <source>
        <dbReference type="ARBA" id="ARBA00022614"/>
    </source>
</evidence>
<dbReference type="InterPro" id="IPR001611">
    <property type="entry name" value="Leu-rich_rpt"/>
</dbReference>
<dbReference type="VEuPathDB" id="ToxoDB:TGP89_269270"/>
<dbReference type="InterPro" id="IPR025875">
    <property type="entry name" value="Leu-rich_rpt_4"/>
</dbReference>
<dbReference type="InterPro" id="IPR032675">
    <property type="entry name" value="LRR_dom_sf"/>
</dbReference>
<dbReference type="Proteomes" id="UP000028828">
    <property type="component" value="Unassembled WGS sequence"/>
</dbReference>
<keyword evidence="2" id="KW-0677">Repeat</keyword>
<feature type="compositionally biased region" description="Low complexity" evidence="3">
    <location>
        <begin position="794"/>
        <end position="803"/>
    </location>
</feature>
<accession>A0A086L6Y9</accession>
<dbReference type="AlphaFoldDB" id="A0A086L6Y9"/>
<dbReference type="SUPFAM" id="SSF52058">
    <property type="entry name" value="L domain-like"/>
    <property type="match status" value="1"/>
</dbReference>
<dbReference type="Pfam" id="PF12799">
    <property type="entry name" value="LRR_4"/>
    <property type="match status" value="1"/>
</dbReference>
<dbReference type="PROSITE" id="PS51450">
    <property type="entry name" value="LRR"/>
    <property type="match status" value="1"/>
</dbReference>
<organism evidence="4 5">
    <name type="scientific">Toxoplasma gondii p89</name>
    <dbReference type="NCBI Taxonomy" id="943119"/>
    <lineage>
        <taxon>Eukaryota</taxon>
        <taxon>Sar</taxon>
        <taxon>Alveolata</taxon>
        <taxon>Apicomplexa</taxon>
        <taxon>Conoidasida</taxon>
        <taxon>Coccidia</taxon>
        <taxon>Eucoccidiorida</taxon>
        <taxon>Eimeriorina</taxon>
        <taxon>Sarcocystidae</taxon>
        <taxon>Toxoplasma</taxon>
    </lineage>
</organism>
<feature type="region of interest" description="Disordered" evidence="3">
    <location>
        <begin position="880"/>
        <end position="907"/>
    </location>
</feature>
<evidence type="ECO:0000256" key="2">
    <source>
        <dbReference type="ARBA" id="ARBA00022737"/>
    </source>
</evidence>
<dbReference type="OrthoDB" id="2160613at2759"/>
<dbReference type="Gene3D" id="3.80.10.10">
    <property type="entry name" value="Ribonuclease Inhibitor"/>
    <property type="match status" value="2"/>
</dbReference>
<protein>
    <submittedName>
        <fullName evidence="4">Leucine rich repeat-containing protein</fullName>
    </submittedName>
</protein>